<dbReference type="AlphaFoldDB" id="A0A225UJ68"/>
<feature type="non-terminal residue" evidence="1">
    <location>
        <position position="140"/>
    </location>
</feature>
<dbReference type="EMBL" id="NBNE01016691">
    <property type="protein sequence ID" value="OWY93112.1"/>
    <property type="molecule type" value="Genomic_DNA"/>
</dbReference>
<organism evidence="1 2">
    <name type="scientific">Phytophthora megakarya</name>
    <dbReference type="NCBI Taxonomy" id="4795"/>
    <lineage>
        <taxon>Eukaryota</taxon>
        <taxon>Sar</taxon>
        <taxon>Stramenopiles</taxon>
        <taxon>Oomycota</taxon>
        <taxon>Peronosporomycetes</taxon>
        <taxon>Peronosporales</taxon>
        <taxon>Peronosporaceae</taxon>
        <taxon>Phytophthora</taxon>
    </lineage>
</organism>
<protein>
    <submittedName>
        <fullName evidence="1">Uncharacterized protein</fullName>
    </submittedName>
</protein>
<keyword evidence="2" id="KW-1185">Reference proteome</keyword>
<evidence type="ECO:0000313" key="1">
    <source>
        <dbReference type="EMBL" id="OWY93112.1"/>
    </source>
</evidence>
<gene>
    <name evidence="1" type="ORF">PHMEG_00037611</name>
</gene>
<dbReference type="OrthoDB" id="129412at2759"/>
<comment type="caution">
    <text evidence="1">The sequence shown here is derived from an EMBL/GenBank/DDBJ whole genome shotgun (WGS) entry which is preliminary data.</text>
</comment>
<dbReference type="Proteomes" id="UP000198211">
    <property type="component" value="Unassembled WGS sequence"/>
</dbReference>
<proteinExistence type="predicted"/>
<reference evidence="2" key="1">
    <citation type="submission" date="2017-03" db="EMBL/GenBank/DDBJ databases">
        <title>Phytopthora megakarya and P. palmivora, two closely related causual agents of cacao black pod achieved similar genome size and gene model numbers by different mechanisms.</title>
        <authorList>
            <person name="Ali S."/>
            <person name="Shao J."/>
            <person name="Larry D.J."/>
            <person name="Kronmiller B."/>
            <person name="Shen D."/>
            <person name="Strem M.D."/>
            <person name="Melnick R.L."/>
            <person name="Guiltinan M.J."/>
            <person name="Tyler B.M."/>
            <person name="Meinhardt L.W."/>
            <person name="Bailey B.A."/>
        </authorList>
    </citation>
    <scope>NUCLEOTIDE SEQUENCE [LARGE SCALE GENOMIC DNA]</scope>
    <source>
        <strain evidence="2">zdho120</strain>
    </source>
</reference>
<name>A0A225UJ68_9STRA</name>
<accession>A0A225UJ68</accession>
<evidence type="ECO:0000313" key="2">
    <source>
        <dbReference type="Proteomes" id="UP000198211"/>
    </source>
</evidence>
<sequence length="140" mass="15764">MLFAVNFGSRRLEHFLSPEQHGSGRSVGHMVVGRYEPAISDLRSALRTIEGAAVEWYPRPVPEVFLAVYSHSTSLMLDNAPHDLLVATLNLYTQEFTSIFHAIRDDQHASRLINIAESTMVRGSPDYNRLVRDVKDEGLI</sequence>